<reference evidence="1" key="2">
    <citation type="submission" date="2020-05" db="EMBL/GenBank/DDBJ databases">
        <authorList>
            <person name="Kim H.-S."/>
            <person name="Proctor R.H."/>
            <person name="Brown D.W."/>
        </authorList>
    </citation>
    <scope>NUCLEOTIDE SEQUENCE</scope>
    <source>
        <strain evidence="1">NRRL 20472</strain>
    </source>
</reference>
<dbReference type="AlphaFoldDB" id="A0A8H4WW41"/>
<evidence type="ECO:0008006" key="3">
    <source>
        <dbReference type="Google" id="ProtNLM"/>
    </source>
</evidence>
<evidence type="ECO:0000313" key="2">
    <source>
        <dbReference type="Proteomes" id="UP000622797"/>
    </source>
</evidence>
<name>A0A8H4WW41_9HYPO</name>
<reference evidence="1" key="1">
    <citation type="journal article" date="2020" name="BMC Genomics">
        <title>Correction to: Identification and distribution of gene clusters required for synthesis of sphingolipid metabolism inhibitors in diverse species of the filamentous fungus Fusarium.</title>
        <authorList>
            <person name="Kim H.S."/>
            <person name="Lohmar J.M."/>
            <person name="Busman M."/>
            <person name="Brown D.W."/>
            <person name="Naumann T.A."/>
            <person name="Divon H.H."/>
            <person name="Lysoe E."/>
            <person name="Uhlig S."/>
            <person name="Proctor R.H."/>
        </authorList>
    </citation>
    <scope>NUCLEOTIDE SEQUENCE</scope>
    <source>
        <strain evidence="1">NRRL 20472</strain>
    </source>
</reference>
<proteinExistence type="predicted"/>
<dbReference type="Proteomes" id="UP000622797">
    <property type="component" value="Unassembled WGS sequence"/>
</dbReference>
<comment type="caution">
    <text evidence="1">The sequence shown here is derived from an EMBL/GenBank/DDBJ whole genome shotgun (WGS) entry which is preliminary data.</text>
</comment>
<dbReference type="OrthoDB" id="9439903at2759"/>
<gene>
    <name evidence="1" type="ORF">FSARC_12614</name>
</gene>
<keyword evidence="2" id="KW-1185">Reference proteome</keyword>
<dbReference type="EMBL" id="JABEXW010000877">
    <property type="protein sequence ID" value="KAF4952532.1"/>
    <property type="molecule type" value="Genomic_DNA"/>
</dbReference>
<protein>
    <recommendedName>
        <fullName evidence="3">Transcription factor domain-containing protein</fullName>
    </recommendedName>
</protein>
<accession>A0A8H4WW41</accession>
<evidence type="ECO:0000313" key="1">
    <source>
        <dbReference type="EMBL" id="KAF4952532.1"/>
    </source>
</evidence>
<organism evidence="1 2">
    <name type="scientific">Fusarium sarcochroum</name>
    <dbReference type="NCBI Taxonomy" id="1208366"/>
    <lineage>
        <taxon>Eukaryota</taxon>
        <taxon>Fungi</taxon>
        <taxon>Dikarya</taxon>
        <taxon>Ascomycota</taxon>
        <taxon>Pezizomycotina</taxon>
        <taxon>Sordariomycetes</taxon>
        <taxon>Hypocreomycetidae</taxon>
        <taxon>Hypocreales</taxon>
        <taxon>Nectriaceae</taxon>
        <taxon>Fusarium</taxon>
        <taxon>Fusarium lateritium species complex</taxon>
    </lineage>
</organism>
<sequence>MPRIRRTVKAAKTDGRIYNACFIDFGNMAPSDSQAQFYDDQYDLLSGHISQFFYPPGLIVEPLDMGMIFAFTPEKVKRFLYQIGHPHIPIPFIHHADLDINEAYNSLLVTICCTGACKSDSLTGRDVQEMLDSLAVAVQRDCTNAPPDVHEGGQSVDTRPNDVGKLQATLLTYALLLQFGGREQEKHIRQLRPILVAYAQRTGLVDLSDDFACLPSLHQVKIERNTLDVRLWSWESWIDQERKCRLVHSLILLDTLIKVKLACDP</sequence>